<keyword evidence="9 11" id="KW-0472">Membrane</keyword>
<dbReference type="EMBL" id="JAUCMN010000001">
    <property type="protein sequence ID" value="MDM7890193.1"/>
    <property type="molecule type" value="Genomic_DNA"/>
</dbReference>
<dbReference type="RefSeq" id="WP_289471708.1">
    <property type="nucleotide sequence ID" value="NZ_JAUCMN010000001.1"/>
</dbReference>
<reference evidence="12 13" key="1">
    <citation type="submission" date="2023-06" db="EMBL/GenBank/DDBJ databases">
        <authorList>
            <person name="Feng G."/>
            <person name="Li J."/>
            <person name="Zhu H."/>
        </authorList>
    </citation>
    <scope>NUCLEOTIDE SEQUENCE [LARGE SCALE GENOMIC DNA]</scope>
    <source>
        <strain evidence="12 13">RHCKG28</strain>
    </source>
</reference>
<sequence>MDQSLFLIVIIVAFAAFMFYSSRKRKKQQAELQTKMVPGARVMLSFGLYGTLLSVDDEKVTADVEIAPGTVVTVHRQTLSRVVDDNASDVETTVVAEDETAAKPAIDLGTGDTRADDRRVEPEFGERVEPTETDAAKRKTED</sequence>
<feature type="region of interest" description="Disordered" evidence="10">
    <location>
        <begin position="101"/>
        <end position="142"/>
    </location>
</feature>
<evidence type="ECO:0000256" key="5">
    <source>
        <dbReference type="ARBA" id="ARBA00022692"/>
    </source>
</evidence>
<keyword evidence="8" id="KW-0811">Translocation</keyword>
<dbReference type="InterPro" id="IPR003849">
    <property type="entry name" value="Preprotein_translocase_YajC"/>
</dbReference>
<dbReference type="Proteomes" id="UP001236404">
    <property type="component" value="Unassembled WGS sequence"/>
</dbReference>
<dbReference type="PANTHER" id="PTHR33909">
    <property type="entry name" value="SEC TRANSLOCON ACCESSORY COMPLEX SUBUNIT YAJC"/>
    <property type="match status" value="1"/>
</dbReference>
<comment type="subcellular location">
    <subcellularLocation>
        <location evidence="1">Cell membrane</location>
        <topology evidence="1">Single-pass membrane protein</topology>
    </subcellularLocation>
</comment>
<evidence type="ECO:0000256" key="11">
    <source>
        <dbReference type="SAM" id="Phobius"/>
    </source>
</evidence>
<dbReference type="SMART" id="SM01323">
    <property type="entry name" value="YajC"/>
    <property type="match status" value="1"/>
</dbReference>
<keyword evidence="6" id="KW-0653">Protein transport</keyword>
<keyword evidence="3" id="KW-0813">Transport</keyword>
<evidence type="ECO:0000256" key="4">
    <source>
        <dbReference type="ARBA" id="ARBA00022475"/>
    </source>
</evidence>
<evidence type="ECO:0000256" key="7">
    <source>
        <dbReference type="ARBA" id="ARBA00022989"/>
    </source>
</evidence>
<comment type="caution">
    <text evidence="12">The sequence shown here is derived from an EMBL/GenBank/DDBJ whole genome shotgun (WGS) entry which is preliminary data.</text>
</comment>
<evidence type="ECO:0000313" key="13">
    <source>
        <dbReference type="Proteomes" id="UP001236404"/>
    </source>
</evidence>
<keyword evidence="13" id="KW-1185">Reference proteome</keyword>
<evidence type="ECO:0000256" key="3">
    <source>
        <dbReference type="ARBA" id="ARBA00022448"/>
    </source>
</evidence>
<feature type="transmembrane region" description="Helical" evidence="11">
    <location>
        <begin position="6"/>
        <end position="22"/>
    </location>
</feature>
<keyword evidence="5 11" id="KW-0812">Transmembrane</keyword>
<keyword evidence="7 11" id="KW-1133">Transmembrane helix</keyword>
<evidence type="ECO:0000256" key="10">
    <source>
        <dbReference type="SAM" id="MobiDB-lite"/>
    </source>
</evidence>
<organism evidence="12 13">
    <name type="scientific">Curtobacterium caseinilyticum</name>
    <dbReference type="NCBI Taxonomy" id="3055137"/>
    <lineage>
        <taxon>Bacteria</taxon>
        <taxon>Bacillati</taxon>
        <taxon>Actinomycetota</taxon>
        <taxon>Actinomycetes</taxon>
        <taxon>Micrococcales</taxon>
        <taxon>Microbacteriaceae</taxon>
        <taxon>Curtobacterium</taxon>
    </lineage>
</organism>
<comment type="similarity">
    <text evidence="2">Belongs to the YajC family.</text>
</comment>
<keyword evidence="4" id="KW-1003">Cell membrane</keyword>
<gene>
    <name evidence="12" type="ORF">QUG93_00680</name>
</gene>
<dbReference type="PANTHER" id="PTHR33909:SF1">
    <property type="entry name" value="SEC TRANSLOCON ACCESSORY COMPLEX SUBUNIT YAJC"/>
    <property type="match status" value="1"/>
</dbReference>
<name>A0ABT7TKT5_9MICO</name>
<proteinExistence type="inferred from homology"/>
<evidence type="ECO:0000256" key="2">
    <source>
        <dbReference type="ARBA" id="ARBA00006742"/>
    </source>
</evidence>
<evidence type="ECO:0000256" key="8">
    <source>
        <dbReference type="ARBA" id="ARBA00023010"/>
    </source>
</evidence>
<evidence type="ECO:0000256" key="9">
    <source>
        <dbReference type="ARBA" id="ARBA00023136"/>
    </source>
</evidence>
<evidence type="ECO:0000256" key="1">
    <source>
        <dbReference type="ARBA" id="ARBA00004162"/>
    </source>
</evidence>
<accession>A0ABT7TKT5</accession>
<dbReference type="Pfam" id="PF02699">
    <property type="entry name" value="YajC"/>
    <property type="match status" value="1"/>
</dbReference>
<evidence type="ECO:0000313" key="12">
    <source>
        <dbReference type="EMBL" id="MDM7890193.1"/>
    </source>
</evidence>
<feature type="compositionally biased region" description="Basic and acidic residues" evidence="10">
    <location>
        <begin position="113"/>
        <end position="142"/>
    </location>
</feature>
<protein>
    <submittedName>
        <fullName evidence="12">Preprotein translocase subunit YajC</fullName>
    </submittedName>
</protein>
<evidence type="ECO:0000256" key="6">
    <source>
        <dbReference type="ARBA" id="ARBA00022927"/>
    </source>
</evidence>